<feature type="transmembrane region" description="Helical" evidence="11">
    <location>
        <begin position="154"/>
        <end position="178"/>
    </location>
</feature>
<accession>A0A6J4JLB9</accession>
<dbReference type="PROSITE" id="PS50893">
    <property type="entry name" value="ABC_TRANSPORTER_2"/>
    <property type="match status" value="1"/>
</dbReference>
<feature type="transmembrane region" description="Helical" evidence="11">
    <location>
        <begin position="301"/>
        <end position="320"/>
    </location>
</feature>
<dbReference type="GO" id="GO:0005524">
    <property type="term" value="F:ATP binding"/>
    <property type="evidence" value="ECO:0007669"/>
    <property type="project" value="UniProtKB-KW"/>
</dbReference>
<dbReference type="InterPro" id="IPR003439">
    <property type="entry name" value="ABC_transporter-like_ATP-bd"/>
</dbReference>
<keyword evidence="9 11" id="KW-0472">Membrane</keyword>
<keyword evidence="8 11" id="KW-1133">Transmembrane helix</keyword>
<dbReference type="GO" id="GO:0140359">
    <property type="term" value="F:ABC-type transporter activity"/>
    <property type="evidence" value="ECO:0007669"/>
    <property type="project" value="InterPro"/>
</dbReference>
<evidence type="ECO:0000256" key="4">
    <source>
        <dbReference type="ARBA" id="ARBA00022692"/>
    </source>
</evidence>
<dbReference type="PROSITE" id="PS00211">
    <property type="entry name" value="ABC_TRANSPORTER_1"/>
    <property type="match status" value="1"/>
</dbReference>
<keyword evidence="2" id="KW-0813">Transport</keyword>
<dbReference type="SMART" id="SM00382">
    <property type="entry name" value="AAA"/>
    <property type="match status" value="1"/>
</dbReference>
<dbReference type="InterPro" id="IPR036640">
    <property type="entry name" value="ABC1_TM_sf"/>
</dbReference>
<name>A0A6J4JLB9_9ACTN</name>
<feature type="transmembrane region" description="Helical" evidence="11">
    <location>
        <begin position="277"/>
        <end position="295"/>
    </location>
</feature>
<dbReference type="InterPro" id="IPR005074">
    <property type="entry name" value="Peptidase_C39"/>
</dbReference>
<dbReference type="SUPFAM" id="SSF90123">
    <property type="entry name" value="ABC transporter transmembrane region"/>
    <property type="match status" value="1"/>
</dbReference>
<dbReference type="InterPro" id="IPR003593">
    <property type="entry name" value="AAA+_ATPase"/>
</dbReference>
<feature type="transmembrane region" description="Helical" evidence="11">
    <location>
        <begin position="387"/>
        <end position="405"/>
    </location>
</feature>
<proteinExistence type="inferred from homology"/>
<dbReference type="InterPro" id="IPR017871">
    <property type="entry name" value="ABC_transporter-like_CS"/>
</dbReference>
<dbReference type="InterPro" id="IPR027417">
    <property type="entry name" value="P-loop_NTPase"/>
</dbReference>
<dbReference type="Pfam" id="PF03412">
    <property type="entry name" value="Peptidase_C39"/>
    <property type="match status" value="1"/>
</dbReference>
<organism evidence="15">
    <name type="scientific">uncultured Mycobacteriales bacterium</name>
    <dbReference type="NCBI Taxonomy" id="581187"/>
    <lineage>
        <taxon>Bacteria</taxon>
        <taxon>Bacillati</taxon>
        <taxon>Actinomycetota</taxon>
        <taxon>Actinomycetes</taxon>
        <taxon>Mycobacteriales</taxon>
        <taxon>environmental samples</taxon>
    </lineage>
</organism>
<dbReference type="SUPFAM" id="SSF52540">
    <property type="entry name" value="P-loop containing nucleoside triphosphate hydrolases"/>
    <property type="match status" value="1"/>
</dbReference>
<feature type="transmembrane region" description="Helical" evidence="11">
    <location>
        <begin position="198"/>
        <end position="219"/>
    </location>
</feature>
<dbReference type="PROSITE" id="PS50929">
    <property type="entry name" value="ABC_TM1F"/>
    <property type="match status" value="1"/>
</dbReference>
<evidence type="ECO:0000256" key="8">
    <source>
        <dbReference type="ARBA" id="ARBA00022989"/>
    </source>
</evidence>
<evidence type="ECO:0000256" key="2">
    <source>
        <dbReference type="ARBA" id="ARBA00022448"/>
    </source>
</evidence>
<evidence type="ECO:0000256" key="1">
    <source>
        <dbReference type="ARBA" id="ARBA00004651"/>
    </source>
</evidence>
<keyword evidence="6" id="KW-0788">Thiol protease</keyword>
<evidence type="ECO:0000256" key="7">
    <source>
        <dbReference type="ARBA" id="ARBA00022840"/>
    </source>
</evidence>
<keyword evidence="6" id="KW-0645">Protease</keyword>
<evidence type="ECO:0000259" key="12">
    <source>
        <dbReference type="PROSITE" id="PS50893"/>
    </source>
</evidence>
<dbReference type="GO" id="GO:0008234">
    <property type="term" value="F:cysteine-type peptidase activity"/>
    <property type="evidence" value="ECO:0007669"/>
    <property type="project" value="UniProtKB-KW"/>
</dbReference>
<sequence>MSRGRVPVVSQASAPDCGAACVTMVLHAYGRRVPMREVREAVGSGRDGASLRRLREAAEGFGMEGRSLRLPPAMLADLALPLIAHWQGDHYVVVERMSERRVRIVDPAGGRRRMSMDDFTKGYSGHVLELVPAAPFRPGDYRPTATLGAFLRRLIAVAPGTLALVAGMSLLLQVAGLIPAGLTKVIVDEVIPDGRTDLLPLLAAGIAAVAVTQAVLLLVRGLMVAGLQARMDERLGSDFVGHLLSLPYAFFQRRLSGDLLTRIESTLTIRKVVTGRLVATVLDGGLVIGYLVVLLAISPPFALLAVLASLLRLAVVLTFYRPLRELMARDLVANGQTQGFVSQVLVGVATVKASGAEESAFGRWRTLYRQQLAISVRNERLRALNDGLLGAITAVSSLGLIWLAAALALSGSMTVGTALALVAVATAFLQPANSLMDSVEQIQILQTEFGRVQDVVDADPERSGSLVPERLTGRLTLEDVSFRYSTGGPLAVSGVTVDVQPGQKVALVGHTGAGKSTLGKLMIGLYATSGGRILLDGVPLEQYDLPAVRRRMGVVLQEPFLFSGSIRNAIALHQTDLPQEAVEEAARAAAIHDDIAAMPMGYGTYVGEGGNALSGGQRQRLALARALAARPAILFLDEATSHLDSETERRVEDNLRPLRCTRIVIAHRLSTVQDADLILVLHQGQVVEVGTHEELLDRDGRYRTLVETQLVSDRSLAGK</sequence>
<evidence type="ECO:0000256" key="5">
    <source>
        <dbReference type="ARBA" id="ARBA00022741"/>
    </source>
</evidence>
<dbReference type="PANTHER" id="PTHR24221:SF606">
    <property type="entry name" value="COLICIN V SECRETION-PROCESSING ATP-BINDING PROTEIN"/>
    <property type="match status" value="1"/>
</dbReference>
<evidence type="ECO:0000259" key="13">
    <source>
        <dbReference type="PROSITE" id="PS50929"/>
    </source>
</evidence>
<evidence type="ECO:0000256" key="11">
    <source>
        <dbReference type="SAM" id="Phobius"/>
    </source>
</evidence>
<dbReference type="AlphaFoldDB" id="A0A6J4JLB9"/>
<keyword evidence="4 11" id="KW-0812">Transmembrane</keyword>
<dbReference type="GO" id="GO:0016887">
    <property type="term" value="F:ATP hydrolysis activity"/>
    <property type="evidence" value="ECO:0007669"/>
    <property type="project" value="InterPro"/>
</dbReference>
<dbReference type="GO" id="GO:0034040">
    <property type="term" value="F:ATPase-coupled lipid transmembrane transporter activity"/>
    <property type="evidence" value="ECO:0007669"/>
    <property type="project" value="TreeGrafter"/>
</dbReference>
<dbReference type="GO" id="GO:0005886">
    <property type="term" value="C:plasma membrane"/>
    <property type="evidence" value="ECO:0007669"/>
    <property type="project" value="UniProtKB-SubCell"/>
</dbReference>
<dbReference type="GO" id="GO:0006508">
    <property type="term" value="P:proteolysis"/>
    <property type="evidence" value="ECO:0007669"/>
    <property type="project" value="InterPro"/>
</dbReference>
<evidence type="ECO:0000256" key="9">
    <source>
        <dbReference type="ARBA" id="ARBA00023136"/>
    </source>
</evidence>
<evidence type="ECO:0000256" key="3">
    <source>
        <dbReference type="ARBA" id="ARBA00022475"/>
    </source>
</evidence>
<feature type="domain" description="Peptidase C39" evidence="14">
    <location>
        <begin position="11"/>
        <end position="130"/>
    </location>
</feature>
<dbReference type="Gene3D" id="3.40.50.300">
    <property type="entry name" value="P-loop containing nucleotide triphosphate hydrolases"/>
    <property type="match status" value="1"/>
</dbReference>
<dbReference type="FunFam" id="3.40.50.300:FF:000299">
    <property type="entry name" value="ABC transporter ATP-binding protein/permease"/>
    <property type="match status" value="1"/>
</dbReference>
<dbReference type="InterPro" id="IPR039421">
    <property type="entry name" value="Type_1_exporter"/>
</dbReference>
<keyword evidence="3" id="KW-1003">Cell membrane</keyword>
<evidence type="ECO:0000256" key="6">
    <source>
        <dbReference type="ARBA" id="ARBA00022807"/>
    </source>
</evidence>
<dbReference type="Pfam" id="PF00664">
    <property type="entry name" value="ABC_membrane"/>
    <property type="match status" value="1"/>
</dbReference>
<dbReference type="Gene3D" id="3.90.70.10">
    <property type="entry name" value="Cysteine proteinases"/>
    <property type="match status" value="1"/>
</dbReference>
<protein>
    <submittedName>
        <fullName evidence="15">Bacteriocin/lantibiotic efflux ABC transporter, permease/ATP-binding protein</fullName>
    </submittedName>
</protein>
<keyword evidence="6" id="KW-0378">Hydrolase</keyword>
<evidence type="ECO:0000256" key="10">
    <source>
        <dbReference type="ARBA" id="ARBA00061644"/>
    </source>
</evidence>
<keyword evidence="5" id="KW-0547">Nucleotide-binding</keyword>
<dbReference type="PROSITE" id="PS50990">
    <property type="entry name" value="PEPTIDASE_C39"/>
    <property type="match status" value="1"/>
</dbReference>
<dbReference type="PANTHER" id="PTHR24221">
    <property type="entry name" value="ATP-BINDING CASSETTE SUB-FAMILY B"/>
    <property type="match status" value="1"/>
</dbReference>
<dbReference type="Pfam" id="PF00005">
    <property type="entry name" value="ABC_tran"/>
    <property type="match status" value="1"/>
</dbReference>
<dbReference type="InterPro" id="IPR011527">
    <property type="entry name" value="ABC1_TM_dom"/>
</dbReference>
<keyword evidence="7 15" id="KW-0067">ATP-binding</keyword>
<evidence type="ECO:0000259" key="14">
    <source>
        <dbReference type="PROSITE" id="PS50990"/>
    </source>
</evidence>
<reference evidence="15" key="1">
    <citation type="submission" date="2020-02" db="EMBL/GenBank/DDBJ databases">
        <authorList>
            <person name="Meier V. D."/>
        </authorList>
    </citation>
    <scope>NUCLEOTIDE SEQUENCE</scope>
    <source>
        <strain evidence="15">AVDCRST_MAG41</strain>
    </source>
</reference>
<feature type="domain" description="ABC transmembrane type-1" evidence="13">
    <location>
        <begin position="163"/>
        <end position="443"/>
    </location>
</feature>
<comment type="similarity">
    <text evidence="10">Belongs to the ABC transporter superfamily. Lipid exporter (TC 3.A.1.106) family.</text>
</comment>
<dbReference type="Gene3D" id="1.20.1560.10">
    <property type="entry name" value="ABC transporter type 1, transmembrane domain"/>
    <property type="match status" value="1"/>
</dbReference>
<dbReference type="EMBL" id="CADCTP010000329">
    <property type="protein sequence ID" value="CAA9281507.1"/>
    <property type="molecule type" value="Genomic_DNA"/>
</dbReference>
<evidence type="ECO:0000313" key="15">
    <source>
        <dbReference type="EMBL" id="CAA9281507.1"/>
    </source>
</evidence>
<gene>
    <name evidence="15" type="ORF">AVDCRST_MAG41-3657</name>
</gene>
<feature type="domain" description="ABC transporter" evidence="12">
    <location>
        <begin position="475"/>
        <end position="708"/>
    </location>
</feature>
<comment type="subcellular location">
    <subcellularLocation>
        <location evidence="1">Cell membrane</location>
        <topology evidence="1">Multi-pass membrane protein</topology>
    </subcellularLocation>
</comment>